<reference evidence="1" key="1">
    <citation type="submission" date="2023-07" db="EMBL/GenBank/DDBJ databases">
        <title>Black Yeasts Isolated from many extreme environments.</title>
        <authorList>
            <person name="Coleine C."/>
            <person name="Stajich J.E."/>
            <person name="Selbmann L."/>
        </authorList>
    </citation>
    <scope>NUCLEOTIDE SEQUENCE</scope>
    <source>
        <strain evidence="1">CCFEE 5714</strain>
    </source>
</reference>
<evidence type="ECO:0000313" key="2">
    <source>
        <dbReference type="Proteomes" id="UP001281147"/>
    </source>
</evidence>
<accession>A0ACC3MDG7</accession>
<name>A0ACC3MDG7_9PEZI</name>
<protein>
    <submittedName>
        <fullName evidence="1">Uncharacterized protein</fullName>
    </submittedName>
</protein>
<sequence>MADEALKCFTSLIESVPKWIADLENILQTSTERQQEILFDNQPAQDQDQPPVNSAQDGPRKPSKSFSVISKRSKDNTCKVEALKVEEGQPTPVRAQMPHMTQSDALRLAQRKRKTASVSSGRDSGPMKYRSRSMIVVYYDGETQNRFENVVRAIGTCRNSLRKGKMSAKVDIFSQTMSASSGVDGNKEGNVIRTARMSYRSARPKQSHLLSDDRLEVFDKVDGFLEKAQAIALEIKHAKQHFLEARKLGEAELPAWRTRVDEAAEKQRQNEERRRFEKEEKAGPLELAPDERLVPDEDPFSSPDNLEIDLEVDDSDDDDDDGGEFAVKVMEMSMPYSQRPYMRVSRLAAH</sequence>
<dbReference type="EMBL" id="JAUTXU010000351">
    <property type="protein sequence ID" value="KAK3684356.1"/>
    <property type="molecule type" value="Genomic_DNA"/>
</dbReference>
<evidence type="ECO:0000313" key="1">
    <source>
        <dbReference type="EMBL" id="KAK3684356.1"/>
    </source>
</evidence>
<dbReference type="Proteomes" id="UP001281147">
    <property type="component" value="Unassembled WGS sequence"/>
</dbReference>
<proteinExistence type="predicted"/>
<organism evidence="1 2">
    <name type="scientific">Vermiconidia calcicola</name>
    <dbReference type="NCBI Taxonomy" id="1690605"/>
    <lineage>
        <taxon>Eukaryota</taxon>
        <taxon>Fungi</taxon>
        <taxon>Dikarya</taxon>
        <taxon>Ascomycota</taxon>
        <taxon>Pezizomycotina</taxon>
        <taxon>Dothideomycetes</taxon>
        <taxon>Dothideomycetidae</taxon>
        <taxon>Mycosphaerellales</taxon>
        <taxon>Extremaceae</taxon>
        <taxon>Vermiconidia</taxon>
    </lineage>
</organism>
<keyword evidence="2" id="KW-1185">Reference proteome</keyword>
<comment type="caution">
    <text evidence="1">The sequence shown here is derived from an EMBL/GenBank/DDBJ whole genome shotgun (WGS) entry which is preliminary data.</text>
</comment>
<gene>
    <name evidence="1" type="ORF">LTR37_020357</name>
</gene>